<evidence type="ECO:0000256" key="1">
    <source>
        <dbReference type="SAM" id="Coils"/>
    </source>
</evidence>
<dbReference type="RefSeq" id="WP_109626428.1">
    <property type="nucleotide sequence ID" value="NZ_JANKBI010000004.1"/>
</dbReference>
<feature type="transmembrane region" description="Helical" evidence="2">
    <location>
        <begin position="117"/>
        <end position="137"/>
    </location>
</feature>
<keyword evidence="1" id="KW-0175">Coiled coil</keyword>
<feature type="transmembrane region" description="Helical" evidence="2">
    <location>
        <begin position="185"/>
        <end position="207"/>
    </location>
</feature>
<feature type="transmembrane region" description="Helical" evidence="2">
    <location>
        <begin position="57"/>
        <end position="74"/>
    </location>
</feature>
<dbReference type="SMART" id="SM00267">
    <property type="entry name" value="GGDEF"/>
    <property type="match status" value="1"/>
</dbReference>
<dbReference type="NCBIfam" id="TIGR00254">
    <property type="entry name" value="GGDEF"/>
    <property type="match status" value="1"/>
</dbReference>
<dbReference type="SUPFAM" id="SSF55073">
    <property type="entry name" value="Nucleotide cyclase"/>
    <property type="match status" value="1"/>
</dbReference>
<dbReference type="InterPro" id="IPR050469">
    <property type="entry name" value="Diguanylate_Cyclase"/>
</dbReference>
<dbReference type="Pfam" id="PF00990">
    <property type="entry name" value="GGDEF"/>
    <property type="match status" value="1"/>
</dbReference>
<evidence type="ECO:0000313" key="4">
    <source>
        <dbReference type="EMBL" id="PWJ75483.1"/>
    </source>
</evidence>
<organism evidence="4 5">
    <name type="scientific">Murimonas intestini</name>
    <dbReference type="NCBI Taxonomy" id="1337051"/>
    <lineage>
        <taxon>Bacteria</taxon>
        <taxon>Bacillati</taxon>
        <taxon>Bacillota</taxon>
        <taxon>Clostridia</taxon>
        <taxon>Lachnospirales</taxon>
        <taxon>Lachnospiraceae</taxon>
        <taxon>Murimonas</taxon>
    </lineage>
</organism>
<evidence type="ECO:0000259" key="3">
    <source>
        <dbReference type="PROSITE" id="PS50887"/>
    </source>
</evidence>
<dbReference type="InterPro" id="IPR000160">
    <property type="entry name" value="GGDEF_dom"/>
</dbReference>
<dbReference type="CDD" id="cd01949">
    <property type="entry name" value="GGDEF"/>
    <property type="match status" value="1"/>
</dbReference>
<dbReference type="Proteomes" id="UP000245412">
    <property type="component" value="Unassembled WGS sequence"/>
</dbReference>
<proteinExistence type="predicted"/>
<dbReference type="PANTHER" id="PTHR45138:SF9">
    <property type="entry name" value="DIGUANYLATE CYCLASE DGCM-RELATED"/>
    <property type="match status" value="1"/>
</dbReference>
<keyword evidence="2" id="KW-0812">Transmembrane</keyword>
<reference evidence="4 5" key="1">
    <citation type="submission" date="2018-05" db="EMBL/GenBank/DDBJ databases">
        <authorList>
            <person name="Goeker M."/>
            <person name="Huntemann M."/>
            <person name="Clum A."/>
            <person name="Pillay M."/>
            <person name="Palaniappan K."/>
            <person name="Varghese N."/>
            <person name="Mikhailova N."/>
            <person name="Stamatis D."/>
            <person name="Reddy T."/>
            <person name="Daum C."/>
            <person name="Shapiro N."/>
            <person name="Ivanova N."/>
            <person name="Kyrpides N."/>
            <person name="Woyke T."/>
        </authorList>
    </citation>
    <scope>NUCLEOTIDE SEQUENCE [LARGE SCALE GENOMIC DNA]</scope>
    <source>
        <strain evidence="4 5">DSM 26524</strain>
    </source>
</reference>
<feature type="coiled-coil region" evidence="1">
    <location>
        <begin position="215"/>
        <end position="242"/>
    </location>
</feature>
<evidence type="ECO:0000313" key="5">
    <source>
        <dbReference type="Proteomes" id="UP000245412"/>
    </source>
</evidence>
<dbReference type="AlphaFoldDB" id="A0AB73T3R3"/>
<name>A0AB73T3R3_9FIRM</name>
<gene>
    <name evidence="4" type="ORF">C7383_10653</name>
</gene>
<protein>
    <submittedName>
        <fullName evidence="4">Diguanylate cyclase (GGDEF)-like protein</fullName>
    </submittedName>
</protein>
<dbReference type="PANTHER" id="PTHR45138">
    <property type="entry name" value="REGULATORY COMPONENTS OF SENSORY TRANSDUCTION SYSTEM"/>
    <property type="match status" value="1"/>
</dbReference>
<feature type="transmembrane region" description="Helical" evidence="2">
    <location>
        <begin position="157"/>
        <end position="173"/>
    </location>
</feature>
<dbReference type="Gene3D" id="3.30.70.270">
    <property type="match status" value="1"/>
</dbReference>
<sequence>MLLIGILVLVLFVAAARGTLEAFHILLPKNIFRRIAGIALIVAAVSAGFWTKLPLPLFYMTVYFTAGCVLISSHDKRQKTFFIINIRFLLFTAIHMIVLGIIALLKDRGIAEVLKDFDLRGMSVSAALAVNTLTDFVFARLMRRSTASILDYDGEEFSLLAGSMWFWVVFLMVDSLPSMFSLPDALVSLFLIGSSFLMLVMVGFYILHVYRIIKNAYLEEEYIRLKQEEERQRQRVARIEKRACTDELTGVYSRAYVMNCLTTMMEAGEAFSIVYIDINSLKHINDTKGHRAGDEYLKTFAAEFGSHLRGSDIFGRIGGDEFLVAMPDCPAETAARRLKEIRDTVAGQDQSKGPFSYGIVYVPAHTEKKIKEYLSEADSLMYEDKKAGRR</sequence>
<feature type="transmembrane region" description="Helical" evidence="2">
    <location>
        <begin position="80"/>
        <end position="105"/>
    </location>
</feature>
<keyword evidence="2" id="KW-0472">Membrane</keyword>
<dbReference type="InterPro" id="IPR043128">
    <property type="entry name" value="Rev_trsase/Diguanyl_cyclase"/>
</dbReference>
<keyword evidence="2" id="KW-1133">Transmembrane helix</keyword>
<evidence type="ECO:0000256" key="2">
    <source>
        <dbReference type="SAM" id="Phobius"/>
    </source>
</evidence>
<feature type="domain" description="GGDEF" evidence="3">
    <location>
        <begin position="269"/>
        <end position="390"/>
    </location>
</feature>
<comment type="caution">
    <text evidence="4">The sequence shown here is derived from an EMBL/GenBank/DDBJ whole genome shotgun (WGS) entry which is preliminary data.</text>
</comment>
<dbReference type="InterPro" id="IPR029787">
    <property type="entry name" value="Nucleotide_cyclase"/>
</dbReference>
<dbReference type="EMBL" id="QGGY01000006">
    <property type="protein sequence ID" value="PWJ75483.1"/>
    <property type="molecule type" value="Genomic_DNA"/>
</dbReference>
<feature type="transmembrane region" description="Helical" evidence="2">
    <location>
        <begin position="32"/>
        <end position="50"/>
    </location>
</feature>
<accession>A0AB73T3R3</accession>
<keyword evidence="5" id="KW-1185">Reference proteome</keyword>
<dbReference type="GO" id="GO:0052621">
    <property type="term" value="F:diguanylate cyclase activity"/>
    <property type="evidence" value="ECO:0007669"/>
    <property type="project" value="TreeGrafter"/>
</dbReference>
<dbReference type="PROSITE" id="PS50887">
    <property type="entry name" value="GGDEF"/>
    <property type="match status" value="1"/>
</dbReference>